<dbReference type="KEGG" id="grs:C7S20_01280"/>
<protein>
    <recommendedName>
        <fullName evidence="1">Outer membrane protein beta-barrel domain-containing protein</fullName>
    </recommendedName>
</protein>
<dbReference type="AlphaFoldDB" id="A0A2R3Z180"/>
<evidence type="ECO:0000313" key="3">
    <source>
        <dbReference type="Proteomes" id="UP000241507"/>
    </source>
</evidence>
<reference evidence="3" key="1">
    <citation type="submission" date="2018-03" db="EMBL/GenBank/DDBJ databases">
        <title>Gramella fulva sp. nov., isolated from a dry surface of tidal flat.</title>
        <authorList>
            <person name="Hwang S.H."/>
            <person name="Hwang W.M."/>
            <person name="Kang K."/>
            <person name="Ahn T.-Y."/>
        </authorList>
    </citation>
    <scope>NUCLEOTIDE SEQUENCE [LARGE SCALE GENOMIC DNA]</scope>
    <source>
        <strain evidence="3">SH35</strain>
    </source>
</reference>
<dbReference type="InterPro" id="IPR025665">
    <property type="entry name" value="Beta-barrel_OMP_2"/>
</dbReference>
<dbReference type="OrthoDB" id="1421140at2"/>
<gene>
    <name evidence="2" type="ORF">C7S20_01280</name>
</gene>
<dbReference type="EMBL" id="CP028136">
    <property type="protein sequence ID" value="AVR44004.1"/>
    <property type="molecule type" value="Genomic_DNA"/>
</dbReference>
<dbReference type="RefSeq" id="WP_107010789.1">
    <property type="nucleotide sequence ID" value="NZ_CP028136.1"/>
</dbReference>
<name>A0A2R3Z180_9FLAO</name>
<evidence type="ECO:0000313" key="2">
    <source>
        <dbReference type="EMBL" id="AVR44004.1"/>
    </source>
</evidence>
<proteinExistence type="predicted"/>
<feature type="domain" description="Outer membrane protein beta-barrel" evidence="1">
    <location>
        <begin position="20"/>
        <end position="173"/>
    </location>
</feature>
<evidence type="ECO:0000259" key="1">
    <source>
        <dbReference type="Pfam" id="PF13568"/>
    </source>
</evidence>
<dbReference type="Proteomes" id="UP000241507">
    <property type="component" value="Chromosome"/>
</dbReference>
<accession>A0A2R3Z180</accession>
<organism evidence="2 3">
    <name type="scientific">Christiangramia fulva</name>
    <dbReference type="NCBI Taxonomy" id="2126553"/>
    <lineage>
        <taxon>Bacteria</taxon>
        <taxon>Pseudomonadati</taxon>
        <taxon>Bacteroidota</taxon>
        <taxon>Flavobacteriia</taxon>
        <taxon>Flavobacteriales</taxon>
        <taxon>Flavobacteriaceae</taxon>
        <taxon>Christiangramia</taxon>
    </lineage>
</organism>
<keyword evidence="3" id="KW-1185">Reference proteome</keyword>
<dbReference type="Pfam" id="PF13568">
    <property type="entry name" value="OMP_b-brl_2"/>
    <property type="match status" value="1"/>
</dbReference>
<sequence>MNKSYYLLIVGLFLVSITHAQEFSFGIKAGANYVMGGQITGISSNGLYFDGTVEADPKIGFHGGAFFELRYKKFLLRPEFIYSSMETEFPFPKATSVYSVSKISVPLLFGYNIWGPIDIYAGPAYQNTLDSSLEGTEPPDQVIVAQNTPLAAQAGIKARLGRLEIDLRYDRSLATAESMDIDIVNSDYGINRARFDDTRLNQILLSLSLKIFDSEANGGRRRGGGCYF</sequence>